<evidence type="ECO:0000313" key="3">
    <source>
        <dbReference type="Proteomes" id="UP000007800"/>
    </source>
</evidence>
<organism evidence="3">
    <name type="scientific">Perkinsus marinus (strain ATCC 50983 / TXsc)</name>
    <dbReference type="NCBI Taxonomy" id="423536"/>
    <lineage>
        <taxon>Eukaryota</taxon>
        <taxon>Sar</taxon>
        <taxon>Alveolata</taxon>
        <taxon>Perkinsozoa</taxon>
        <taxon>Perkinsea</taxon>
        <taxon>Perkinsida</taxon>
        <taxon>Perkinsidae</taxon>
        <taxon>Perkinsus</taxon>
    </lineage>
</organism>
<evidence type="ECO:0000256" key="1">
    <source>
        <dbReference type="SAM" id="MobiDB-lite"/>
    </source>
</evidence>
<dbReference type="RefSeq" id="XP_002769222.1">
    <property type="nucleotide sequence ID" value="XM_002769176.1"/>
</dbReference>
<dbReference type="Proteomes" id="UP000007800">
    <property type="component" value="Unassembled WGS sequence"/>
</dbReference>
<dbReference type="EMBL" id="GG683573">
    <property type="protein sequence ID" value="EER01940.1"/>
    <property type="molecule type" value="Genomic_DNA"/>
</dbReference>
<dbReference type="AlphaFoldDB" id="C5LMP9"/>
<dbReference type="InParanoid" id="C5LMP9"/>
<protein>
    <submittedName>
        <fullName evidence="2">Uncharacterized protein</fullName>
    </submittedName>
</protein>
<name>C5LMP9_PERM5</name>
<keyword evidence="3" id="KW-1185">Reference proteome</keyword>
<feature type="region of interest" description="Disordered" evidence="1">
    <location>
        <begin position="71"/>
        <end position="113"/>
    </location>
</feature>
<reference evidence="2 3" key="1">
    <citation type="submission" date="2008-07" db="EMBL/GenBank/DDBJ databases">
        <authorList>
            <person name="El-Sayed N."/>
            <person name="Caler E."/>
            <person name="Inman J."/>
            <person name="Amedeo P."/>
            <person name="Hass B."/>
            <person name="Wortman J."/>
        </authorList>
    </citation>
    <scope>NUCLEOTIDE SEQUENCE [LARGE SCALE GENOMIC DNA]</scope>
    <source>
        <strain evidence="3">ATCC 50983 / TXsc</strain>
    </source>
</reference>
<proteinExistence type="predicted"/>
<dbReference type="GeneID" id="9054491"/>
<gene>
    <name evidence="2" type="ORF">Pmar_PMAR007633</name>
</gene>
<sequence length="214" mass="22495">MIFLLDHSILFGFELFFPRYEVLRCCCSVIVALSLTGCSDDSTTTVAPTTANVVTTVAAKATTASSIETTTKGSSLRSTSSSDDGTKGSSGDVTTGSSGAATTTASSGGSCSATPSGKYCGKYMLFKGTATIDNGTFDLAVRPLVNIKGVDYTMVDCTDFEPDYNDPQMVEMADTLGMTPDELQQAMSVTYDESNDTFDMSMDGISLNLSKDQC</sequence>
<accession>C5LMP9</accession>
<evidence type="ECO:0000313" key="2">
    <source>
        <dbReference type="EMBL" id="EER01940.1"/>
    </source>
</evidence>